<dbReference type="EMBL" id="JBEPSD010000001">
    <property type="protein sequence ID" value="MET4567698.1"/>
    <property type="molecule type" value="Genomic_DNA"/>
</dbReference>
<keyword evidence="1" id="KW-0812">Transmembrane</keyword>
<feature type="transmembrane region" description="Helical" evidence="1">
    <location>
        <begin position="6"/>
        <end position="27"/>
    </location>
</feature>
<keyword evidence="1" id="KW-1133">Transmembrane helix</keyword>
<dbReference type="RefSeq" id="WP_354546578.1">
    <property type="nucleotide sequence ID" value="NZ_JBEPSD010000001.1"/>
</dbReference>
<evidence type="ECO:0000313" key="3">
    <source>
        <dbReference type="Proteomes" id="UP001549251"/>
    </source>
</evidence>
<evidence type="ECO:0000256" key="1">
    <source>
        <dbReference type="SAM" id="Phobius"/>
    </source>
</evidence>
<evidence type="ECO:0000313" key="2">
    <source>
        <dbReference type="EMBL" id="MET4567698.1"/>
    </source>
</evidence>
<reference evidence="2 3" key="1">
    <citation type="submission" date="2024-06" db="EMBL/GenBank/DDBJ databases">
        <title>Sorghum-associated microbial communities from plants grown in Nebraska, USA.</title>
        <authorList>
            <person name="Schachtman D."/>
        </authorList>
    </citation>
    <scope>NUCLEOTIDE SEQUENCE [LARGE SCALE GENOMIC DNA]</scope>
    <source>
        <strain evidence="2 3">1757</strain>
    </source>
</reference>
<accession>A0ABV2PS65</accession>
<keyword evidence="1" id="KW-0472">Membrane</keyword>
<organism evidence="2 3">
    <name type="scientific">Rhodanobacter soli</name>
    <dbReference type="NCBI Taxonomy" id="590609"/>
    <lineage>
        <taxon>Bacteria</taxon>
        <taxon>Pseudomonadati</taxon>
        <taxon>Pseudomonadota</taxon>
        <taxon>Gammaproteobacteria</taxon>
        <taxon>Lysobacterales</taxon>
        <taxon>Rhodanobacteraceae</taxon>
        <taxon>Rhodanobacter</taxon>
    </lineage>
</organism>
<sequence length="199" mass="21994">MTITYALAIAMLSAIGGWSGAFLSGYLKRKGENLATKEDVGEITKKVEGIRADFVRDAQSRAHEQNVFIESFKAHQNLRTLAGPERLRASQEAFALWRALFDADIADFAVMDECNDWWRKNCLYLDAPARQAFIEGVAAWHGRAILMSPANRDPANHEPLTRLMATFMATPDAIMKGAGLPPLAEQEKIASAALSENDR</sequence>
<comment type="caution">
    <text evidence="2">The sequence shown here is derived from an EMBL/GenBank/DDBJ whole genome shotgun (WGS) entry which is preliminary data.</text>
</comment>
<proteinExistence type="predicted"/>
<protein>
    <submittedName>
        <fullName evidence="2">Uncharacterized protein</fullName>
    </submittedName>
</protein>
<name>A0ABV2PS65_9GAMM</name>
<gene>
    <name evidence="2" type="ORF">ABIE04_000025</name>
</gene>
<dbReference type="Proteomes" id="UP001549251">
    <property type="component" value="Unassembled WGS sequence"/>
</dbReference>
<keyword evidence="3" id="KW-1185">Reference proteome</keyword>